<dbReference type="EMBL" id="BSUZ01000001">
    <property type="protein sequence ID" value="GMA87652.1"/>
    <property type="molecule type" value="Genomic_DNA"/>
</dbReference>
<keyword evidence="3" id="KW-1185">Reference proteome</keyword>
<protein>
    <submittedName>
        <fullName evidence="2">Uncharacterized protein</fullName>
    </submittedName>
</protein>
<sequence length="106" mass="11764">MSLWHQGDAPQGLPARAAGRGRVTDPHGPGARRDDACADGHERRLARAVHPEQRRHARADVEVDVRQRRGASVAVRHPADDEARHVRRLSFEQGSFAGVERHVETT</sequence>
<comment type="caution">
    <text evidence="2">The sequence shown here is derived from an EMBL/GenBank/DDBJ whole genome shotgun (WGS) entry which is preliminary data.</text>
</comment>
<evidence type="ECO:0000313" key="2">
    <source>
        <dbReference type="EMBL" id="GMA87652.1"/>
    </source>
</evidence>
<proteinExistence type="predicted"/>
<evidence type="ECO:0000313" key="3">
    <source>
        <dbReference type="Proteomes" id="UP001157017"/>
    </source>
</evidence>
<gene>
    <name evidence="2" type="ORF">GCM10025868_29020</name>
</gene>
<organism evidence="2 3">
    <name type="scientific">Angustibacter aerolatus</name>
    <dbReference type="NCBI Taxonomy" id="1162965"/>
    <lineage>
        <taxon>Bacteria</taxon>
        <taxon>Bacillati</taxon>
        <taxon>Actinomycetota</taxon>
        <taxon>Actinomycetes</taxon>
        <taxon>Kineosporiales</taxon>
        <taxon>Kineosporiaceae</taxon>
    </lineage>
</organism>
<name>A0ABQ6JIS5_9ACTN</name>
<accession>A0ABQ6JIS5</accession>
<feature type="region of interest" description="Disordered" evidence="1">
    <location>
        <begin position="1"/>
        <end position="38"/>
    </location>
</feature>
<evidence type="ECO:0000256" key="1">
    <source>
        <dbReference type="SAM" id="MobiDB-lite"/>
    </source>
</evidence>
<dbReference type="Proteomes" id="UP001157017">
    <property type="component" value="Unassembled WGS sequence"/>
</dbReference>
<reference evidence="3" key="1">
    <citation type="journal article" date="2019" name="Int. J. Syst. Evol. Microbiol.">
        <title>The Global Catalogue of Microorganisms (GCM) 10K type strain sequencing project: providing services to taxonomists for standard genome sequencing and annotation.</title>
        <authorList>
            <consortium name="The Broad Institute Genomics Platform"/>
            <consortium name="The Broad Institute Genome Sequencing Center for Infectious Disease"/>
            <person name="Wu L."/>
            <person name="Ma J."/>
        </authorList>
    </citation>
    <scope>NUCLEOTIDE SEQUENCE [LARGE SCALE GENOMIC DNA]</scope>
    <source>
        <strain evidence="3">NBRC 108730</strain>
    </source>
</reference>